<comment type="similarity">
    <text evidence="1">Belongs to the TFP11/STIP family.</text>
</comment>
<reference evidence="5 6" key="1">
    <citation type="journal article" date="2012" name="BMC Genomics">
        <title>Comparative genomic analysis and phylogenetic position of Theileria equi.</title>
        <authorList>
            <person name="Kappmeyer L.S."/>
            <person name="Thiagarajan M."/>
            <person name="Herndon D.R."/>
            <person name="Ramsay J.D."/>
            <person name="Caler E."/>
            <person name="Djikeng A."/>
            <person name="Gillespie J.J."/>
            <person name="Lau A.O."/>
            <person name="Roalson E.H."/>
            <person name="Silva J.C."/>
            <person name="Silva M.G."/>
            <person name="Suarez C.E."/>
            <person name="Ueti M.W."/>
            <person name="Nene V.M."/>
            <person name="Mealey R.H."/>
            <person name="Knowles D.P."/>
            <person name="Brayton K.A."/>
        </authorList>
    </citation>
    <scope>NUCLEOTIDE SEQUENCE [LARGE SCALE GENOMIC DNA]</scope>
    <source>
        <strain evidence="5 6">WA</strain>
    </source>
</reference>
<dbReference type="Proteomes" id="UP000031512">
    <property type="component" value="Unassembled WGS sequence"/>
</dbReference>
<dbReference type="RefSeq" id="XP_004833164.1">
    <property type="nucleotide sequence ID" value="XM_004833107.1"/>
</dbReference>
<dbReference type="OrthoDB" id="4822at2759"/>
<dbReference type="InterPro" id="IPR022783">
    <property type="entry name" value="GCFC_dom"/>
</dbReference>
<dbReference type="eggNOG" id="KOG2184">
    <property type="taxonomic scope" value="Eukaryota"/>
</dbReference>
<dbReference type="EMBL" id="ACOU01000002">
    <property type="protein sequence ID" value="EKX73712.1"/>
    <property type="molecule type" value="Genomic_DNA"/>
</dbReference>
<dbReference type="AlphaFoldDB" id="L1LE56"/>
<name>L1LE56_THEEQ</name>
<dbReference type="GO" id="GO:0003676">
    <property type="term" value="F:nucleic acid binding"/>
    <property type="evidence" value="ECO:0007669"/>
    <property type="project" value="InterPro"/>
</dbReference>
<organism evidence="5 6">
    <name type="scientific">Theileria equi strain WA</name>
    <dbReference type="NCBI Taxonomy" id="1537102"/>
    <lineage>
        <taxon>Eukaryota</taxon>
        <taxon>Sar</taxon>
        <taxon>Alveolata</taxon>
        <taxon>Apicomplexa</taxon>
        <taxon>Aconoidasida</taxon>
        <taxon>Piroplasmida</taxon>
        <taxon>Theileriidae</taxon>
        <taxon>Theileria</taxon>
    </lineage>
</organism>
<dbReference type="PROSITE" id="PS50174">
    <property type="entry name" value="G_PATCH"/>
    <property type="match status" value="1"/>
</dbReference>
<dbReference type="VEuPathDB" id="PiroplasmaDB:BEWA_037480"/>
<dbReference type="InterPro" id="IPR000467">
    <property type="entry name" value="G_patch_dom"/>
</dbReference>
<sequence>MATRGFGSSKRDSRKEKNVRQIYGVFAGSDADSFEEDINDGKLSDDSDYNRDSDDGIPSLSSKPLNSRIKRKQKEAAFFSTFERSGSRSNPPLFVSAGTINFSESDNVDTSNLQHSKKHENNSDMELNSDDEFVNKVLGDVDAVIYSDDELDDQAIAHSAAIARAQKELLRANSRKNDTKELKNNIPNTTKPIFEEQKMEKMYGKGLKMLQKMGYKGGGLGKDGSGVVAPIELKATYKNEGLKEGGKDPYSNILTPSQSSTYYKTTEFERYVEYTNGWKKGVRYPSFVSVKSTNYDIDVLIDSLKRKCDTLRTSIDALYDEKMSLEITISRLRSDLSSLPENISYMSHLVRCFDENIEDAIKTLRLFNKTLDNLDPNQPSPCISNLKALLKIFERMKEHSEYDSYGFNDIAYRCTKQVLYKLYNNWDVYNNFDKGTAFVSYIISFFYRYIDNTNLKHDINSLIIDKLINFFANEWKISDTDLGCKIFSLWRHELLLLFPCDSPILPTLDERIRLRLSEFLSDPSNANISHIVIHPWFTFLDGDKIHEVTCKFPDMFKALLSKDRLKDPAKVKSILDSWSTLLDKQTLATIDTCICANLRALLGSVEINPRNQDTTVIEQAFGWESLAGTEKLCDIFSQVLLPRWIKVLDRWINSPNANREEIVVWYMGWKGLFPPNMLKNKSIEGFFRDALKLMDKAASSSQTSTQSPRVKADVPVKPKSLLDQLKDIAEKQQILMVPRVGRMFENKQMYTFGSATIVVTSDEIFIIDRGGSRPITMNQLVTSQLE</sequence>
<dbReference type="Pfam" id="PF07842">
    <property type="entry name" value="GCFC"/>
    <property type="match status" value="1"/>
</dbReference>
<feature type="coiled-coil region" evidence="2">
    <location>
        <begin position="301"/>
        <end position="335"/>
    </location>
</feature>
<comment type="caution">
    <text evidence="5">The sequence shown here is derived from an EMBL/GenBank/DDBJ whole genome shotgun (WGS) entry which is preliminary data.</text>
</comment>
<evidence type="ECO:0000313" key="6">
    <source>
        <dbReference type="Proteomes" id="UP000031512"/>
    </source>
</evidence>
<feature type="compositionally biased region" description="Polar residues" evidence="3">
    <location>
        <begin position="105"/>
        <end position="114"/>
    </location>
</feature>
<keyword evidence="6" id="KW-1185">Reference proteome</keyword>
<dbReference type="InterPro" id="IPR045211">
    <property type="entry name" value="TFP11/STIP/Ntr1"/>
</dbReference>
<dbReference type="STRING" id="1537102.L1LE56"/>
<feature type="compositionally biased region" description="Basic and acidic residues" evidence="3">
    <location>
        <begin position="9"/>
        <end position="19"/>
    </location>
</feature>
<dbReference type="PANTHER" id="PTHR23329:SF1">
    <property type="entry name" value="TUFTELIN-INTERACTING PROTEIN 11"/>
    <property type="match status" value="1"/>
</dbReference>
<feature type="domain" description="G-patch" evidence="4">
    <location>
        <begin position="202"/>
        <end position="247"/>
    </location>
</feature>
<evidence type="ECO:0000256" key="3">
    <source>
        <dbReference type="SAM" id="MobiDB-lite"/>
    </source>
</evidence>
<feature type="region of interest" description="Disordered" evidence="3">
    <location>
        <begin position="1"/>
        <end position="20"/>
    </location>
</feature>
<dbReference type="Pfam" id="PF01585">
    <property type="entry name" value="G-patch"/>
    <property type="match status" value="1"/>
</dbReference>
<gene>
    <name evidence="5" type="ORF">BEWA_037480</name>
</gene>
<dbReference type="GO" id="GO:0000390">
    <property type="term" value="P:spliceosomal complex disassembly"/>
    <property type="evidence" value="ECO:0007669"/>
    <property type="project" value="InterPro"/>
</dbReference>
<dbReference type="GeneID" id="15806635"/>
<accession>L1LE56</accession>
<dbReference type="SMART" id="SM00443">
    <property type="entry name" value="G_patch"/>
    <property type="match status" value="1"/>
</dbReference>
<evidence type="ECO:0000313" key="5">
    <source>
        <dbReference type="EMBL" id="EKX73712.1"/>
    </source>
</evidence>
<evidence type="ECO:0000256" key="1">
    <source>
        <dbReference type="ARBA" id="ARBA00010900"/>
    </source>
</evidence>
<dbReference type="PANTHER" id="PTHR23329">
    <property type="entry name" value="TUFTELIN-INTERACTING PROTEIN 11-RELATED"/>
    <property type="match status" value="1"/>
</dbReference>
<feature type="region of interest" description="Disordered" evidence="3">
    <location>
        <begin position="32"/>
        <end position="67"/>
    </location>
</feature>
<feature type="compositionally biased region" description="Basic and acidic residues" evidence="3">
    <location>
        <begin position="39"/>
        <end position="54"/>
    </location>
</feature>
<protein>
    <recommendedName>
        <fullName evidence="4">G-patch domain-containing protein</fullName>
    </recommendedName>
</protein>
<evidence type="ECO:0000259" key="4">
    <source>
        <dbReference type="PROSITE" id="PS50174"/>
    </source>
</evidence>
<evidence type="ECO:0000256" key="2">
    <source>
        <dbReference type="SAM" id="Coils"/>
    </source>
</evidence>
<dbReference type="KEGG" id="beq:BEWA_037480"/>
<dbReference type="GO" id="GO:0071008">
    <property type="term" value="C:U2-type post-mRNA release spliceosomal complex"/>
    <property type="evidence" value="ECO:0007669"/>
    <property type="project" value="TreeGrafter"/>
</dbReference>
<feature type="region of interest" description="Disordered" evidence="3">
    <location>
        <begin position="105"/>
        <end position="126"/>
    </location>
</feature>
<proteinExistence type="inferred from homology"/>
<keyword evidence="2" id="KW-0175">Coiled coil</keyword>